<dbReference type="SUPFAM" id="SSF57184">
    <property type="entry name" value="Growth factor receptor domain"/>
    <property type="match status" value="1"/>
</dbReference>
<dbReference type="Proteomes" id="UP000311382">
    <property type="component" value="Unassembled WGS sequence"/>
</dbReference>
<feature type="signal peptide" evidence="1">
    <location>
        <begin position="1"/>
        <end position="19"/>
    </location>
</feature>
<dbReference type="STRING" id="5288.A0A5C5FXM9"/>
<evidence type="ECO:0000256" key="1">
    <source>
        <dbReference type="SAM" id="SignalP"/>
    </source>
</evidence>
<dbReference type="AlphaFoldDB" id="A0A5C5FXM9"/>
<evidence type="ECO:0000313" key="3">
    <source>
        <dbReference type="Proteomes" id="UP000311382"/>
    </source>
</evidence>
<dbReference type="Gene3D" id="2.10.220.10">
    <property type="entry name" value="Hormone Receptor, Insulin-like Growth Factor Receptor 1, Chain A, domain 2"/>
    <property type="match status" value="1"/>
</dbReference>
<evidence type="ECO:0000313" key="2">
    <source>
        <dbReference type="EMBL" id="TNY20481.1"/>
    </source>
</evidence>
<proteinExistence type="predicted"/>
<dbReference type="EMBL" id="SOZI01000066">
    <property type="protein sequence ID" value="TNY20481.1"/>
    <property type="molecule type" value="Genomic_DNA"/>
</dbReference>
<name>A0A5C5FXM9_9BASI</name>
<organism evidence="2 3">
    <name type="scientific">Rhodotorula diobovata</name>
    <dbReference type="NCBI Taxonomy" id="5288"/>
    <lineage>
        <taxon>Eukaryota</taxon>
        <taxon>Fungi</taxon>
        <taxon>Dikarya</taxon>
        <taxon>Basidiomycota</taxon>
        <taxon>Pucciniomycotina</taxon>
        <taxon>Microbotryomycetes</taxon>
        <taxon>Sporidiobolales</taxon>
        <taxon>Sporidiobolaceae</taxon>
        <taxon>Rhodotorula</taxon>
    </lineage>
</organism>
<gene>
    <name evidence="2" type="ORF">DMC30DRAFT_252146</name>
</gene>
<comment type="caution">
    <text evidence="2">The sequence shown here is derived from an EMBL/GenBank/DDBJ whole genome shotgun (WGS) entry which is preliminary data.</text>
</comment>
<keyword evidence="3" id="KW-1185">Reference proteome</keyword>
<reference evidence="2 3" key="1">
    <citation type="submission" date="2019-03" db="EMBL/GenBank/DDBJ databases">
        <title>Rhodosporidium diobovatum UCD-FST 08-225 genome sequencing, assembly, and annotation.</title>
        <authorList>
            <person name="Fakankun I.U."/>
            <person name="Fristensky B."/>
            <person name="Levin D.B."/>
        </authorList>
    </citation>
    <scope>NUCLEOTIDE SEQUENCE [LARGE SCALE GENOMIC DNA]</scope>
    <source>
        <strain evidence="2 3">UCD-FST 08-225</strain>
    </source>
</reference>
<dbReference type="InterPro" id="IPR009030">
    <property type="entry name" value="Growth_fac_rcpt_cys_sf"/>
</dbReference>
<sequence>MRYIAAFATLVAGAAFVSAAPTCASRQYLDAATGLCKQCPTSTMTCSSATVAITCARGRYLTSTKQCVTGNACPSGTFADSATTTCKKCYGANVGKCKDATPTGATACVSGSCLSSGKCLYIARMLPTTFCSNGIVTACPNGASRCDSTGAVMSCKTGFNLAASGECVQCTGGATWNSATKTCDLACRTTATTHYEPDREESVIDSTAQYLDSATQTCKDCLDPFAKSCGNDGRATACLTEFYRGLTDEGTCIRCNTKPGYYLDDDSGKCELYCPSAQWNWQSTMQTGVAQYAVNGVCVDCADPLAYTCKNGVTGSCVPWAHLENGVCISWWVLLTHQQASRRAESCRCLSPCRAALSPTNNGTLPRRRACRCATSSEGAQ</sequence>
<keyword evidence="1" id="KW-0732">Signal</keyword>
<feature type="chain" id="PRO_5022815618" evidence="1">
    <location>
        <begin position="20"/>
        <end position="381"/>
    </location>
</feature>
<dbReference type="OrthoDB" id="2519628at2759"/>
<protein>
    <submittedName>
        <fullName evidence="2">Uncharacterized protein</fullName>
    </submittedName>
</protein>
<accession>A0A5C5FXM9</accession>